<dbReference type="PANTHER" id="PTHR19282">
    <property type="entry name" value="TETRASPANIN"/>
    <property type="match status" value="1"/>
</dbReference>
<evidence type="ECO:0000256" key="5">
    <source>
        <dbReference type="SAM" id="Phobius"/>
    </source>
</evidence>
<gene>
    <name evidence="6" type="ORF">MCOR_34461</name>
</gene>
<keyword evidence="4 5" id="KW-0472">Membrane</keyword>
<feature type="transmembrane region" description="Helical" evidence="5">
    <location>
        <begin position="107"/>
        <end position="129"/>
    </location>
</feature>
<keyword evidence="2 5" id="KW-0812">Transmembrane</keyword>
<dbReference type="Proteomes" id="UP000507470">
    <property type="component" value="Unassembled WGS sequence"/>
</dbReference>
<accession>A0A6J8CXI4</accession>
<sequence>MGCLLTVGRIFCVVVNLLFLIIGLILFAVGIIVKFGDSLLKSYYQPIIDNLEKSLKEAGYSNATLDFSLSDIVGNLALAFILTGLFLLILTIFGLGGACCKVKCMLIIYVVMLSTVLAGQIVFIIIFYAKQELISDKIKDNLKPAIQTDFQGLNGTNVVSLSWNFVNQQVKCCGVDSYRDFTGASQWIINYPSQTLQTPLSCCKELPSDTNFSCASAPTDATNYWKTSCFDELDSVGSWGSNSASINYSRICVVYGCKKKQSRHERMIELYQPTIRRKAVIYRLYTVHFCICDIIARYISDQIMIQGLFCECS</sequence>
<dbReference type="Pfam" id="PF00335">
    <property type="entry name" value="Tetraspanin"/>
    <property type="match status" value="1"/>
</dbReference>
<evidence type="ECO:0000313" key="7">
    <source>
        <dbReference type="Proteomes" id="UP000507470"/>
    </source>
</evidence>
<proteinExistence type="predicted"/>
<evidence type="ECO:0000256" key="1">
    <source>
        <dbReference type="ARBA" id="ARBA00004141"/>
    </source>
</evidence>
<keyword evidence="3 5" id="KW-1133">Transmembrane helix</keyword>
<dbReference type="InterPro" id="IPR018499">
    <property type="entry name" value="Tetraspanin/Peripherin"/>
</dbReference>
<dbReference type="AlphaFoldDB" id="A0A6J8CXI4"/>
<evidence type="ECO:0000313" key="6">
    <source>
        <dbReference type="EMBL" id="CAC5400266.1"/>
    </source>
</evidence>
<dbReference type="PANTHER" id="PTHR19282:SF544">
    <property type="entry name" value="TETRASPANIN"/>
    <property type="match status" value="1"/>
</dbReference>
<feature type="transmembrane region" description="Helical" evidence="5">
    <location>
        <begin position="7"/>
        <end position="33"/>
    </location>
</feature>
<evidence type="ECO:0000256" key="4">
    <source>
        <dbReference type="ARBA" id="ARBA00023136"/>
    </source>
</evidence>
<keyword evidence="7" id="KW-1185">Reference proteome</keyword>
<evidence type="ECO:0000256" key="2">
    <source>
        <dbReference type="ARBA" id="ARBA00022692"/>
    </source>
</evidence>
<dbReference type="Gene3D" id="1.10.1450.10">
    <property type="entry name" value="Tetraspanin"/>
    <property type="match status" value="1"/>
</dbReference>
<dbReference type="EMBL" id="CACVKT020006198">
    <property type="protein sequence ID" value="CAC5400266.1"/>
    <property type="molecule type" value="Genomic_DNA"/>
</dbReference>
<dbReference type="GO" id="GO:0005886">
    <property type="term" value="C:plasma membrane"/>
    <property type="evidence" value="ECO:0007669"/>
    <property type="project" value="TreeGrafter"/>
</dbReference>
<protein>
    <submittedName>
        <fullName evidence="6">TSPAN18</fullName>
    </submittedName>
</protein>
<name>A0A6J8CXI4_MYTCO</name>
<feature type="transmembrane region" description="Helical" evidence="5">
    <location>
        <begin position="72"/>
        <end position="95"/>
    </location>
</feature>
<comment type="subcellular location">
    <subcellularLocation>
        <location evidence="1">Membrane</location>
        <topology evidence="1">Multi-pass membrane protein</topology>
    </subcellularLocation>
</comment>
<dbReference type="InterPro" id="IPR008952">
    <property type="entry name" value="Tetraspanin_EC2_sf"/>
</dbReference>
<dbReference type="SUPFAM" id="SSF48652">
    <property type="entry name" value="Tetraspanin"/>
    <property type="match status" value="1"/>
</dbReference>
<evidence type="ECO:0000256" key="3">
    <source>
        <dbReference type="ARBA" id="ARBA00022989"/>
    </source>
</evidence>
<reference evidence="6 7" key="1">
    <citation type="submission" date="2020-06" db="EMBL/GenBank/DDBJ databases">
        <authorList>
            <person name="Li R."/>
            <person name="Bekaert M."/>
        </authorList>
    </citation>
    <scope>NUCLEOTIDE SEQUENCE [LARGE SCALE GENOMIC DNA]</scope>
    <source>
        <strain evidence="7">wild</strain>
    </source>
</reference>
<dbReference type="OrthoDB" id="6279736at2759"/>
<organism evidence="6 7">
    <name type="scientific">Mytilus coruscus</name>
    <name type="common">Sea mussel</name>
    <dbReference type="NCBI Taxonomy" id="42192"/>
    <lineage>
        <taxon>Eukaryota</taxon>
        <taxon>Metazoa</taxon>
        <taxon>Spiralia</taxon>
        <taxon>Lophotrochozoa</taxon>
        <taxon>Mollusca</taxon>
        <taxon>Bivalvia</taxon>
        <taxon>Autobranchia</taxon>
        <taxon>Pteriomorphia</taxon>
        <taxon>Mytilida</taxon>
        <taxon>Mytiloidea</taxon>
        <taxon>Mytilidae</taxon>
        <taxon>Mytilinae</taxon>
        <taxon>Mytilus</taxon>
    </lineage>
</organism>